<dbReference type="Pfam" id="PF13585">
    <property type="entry name" value="CHU_C"/>
    <property type="match status" value="1"/>
</dbReference>
<reference evidence="5" key="1">
    <citation type="journal article" date="2019" name="Int. J. Syst. Evol. Microbiol.">
        <title>The Global Catalogue of Microorganisms (GCM) 10K type strain sequencing project: providing services to taxonomists for standard genome sequencing and annotation.</title>
        <authorList>
            <consortium name="The Broad Institute Genomics Platform"/>
            <consortium name="The Broad Institute Genome Sequencing Center for Infectious Disease"/>
            <person name="Wu L."/>
            <person name="Ma J."/>
        </authorList>
    </citation>
    <scope>NUCLEOTIDE SEQUENCE [LARGE SCALE GENOMIC DNA]</scope>
    <source>
        <strain evidence="5">JCM 17841</strain>
    </source>
</reference>
<feature type="signal peptide" evidence="2">
    <location>
        <begin position="1"/>
        <end position="18"/>
    </location>
</feature>
<comment type="caution">
    <text evidence="4">The sequence shown here is derived from an EMBL/GenBank/DDBJ whole genome shotgun (WGS) entry which is preliminary data.</text>
</comment>
<dbReference type="SUPFAM" id="SSF49299">
    <property type="entry name" value="PKD domain"/>
    <property type="match status" value="1"/>
</dbReference>
<dbReference type="InterPro" id="IPR022409">
    <property type="entry name" value="PKD/Chitinase_dom"/>
</dbReference>
<keyword evidence="2" id="KW-0732">Signal</keyword>
<sequence length="1350" mass="139816">MRIPFTLLLCLFFQGGLARLPAYPASVPAAQPSLEFIENKGQWPAQVRYRAALPGGGQLFAEADGLRLALLADGALAHPADHEASATGHRTASPQAAAATPATPSGALRAHAFDLRFVGAASGAHPVAAGRTAEHRNFMQGRDPAHWAADVRSYRTLAYPELWPGVGARFYENDQQQLEYDFTVAPGADPAAIGLRHPGATVSLDALGNLVLATSVGTVRELAPQAWQLDAAGTRRPVACRYELGAGGTVRFALGEYNRALPLTIDPTVVFATYTGSVANNWGFTATYDAAGNLYSGGIAFSLGYPASPGAYQTTFAGIIDMALIKYDVTRSGPAARAWATYLGGSQADFPHSLVTNAQGELLVLGSTGSADFPTTAGAVQRTFGGGPAADPFGDAFQSTLYQVNGADIVVCRLSATGAALQASTYLGGSDNDGLLPLNPNTAAPQLAHNYGDPFRGDILVDAANNVYIASSTSSRNFPLGRGFQNTYRGGTSDGVVCKLNAGLTALLWGSYLGGSASDAAYSLQLEPSSGDVYVAGGTLSPDLPATAGALNPGAKGGVDGFAARIAASGTSLLRTTYLGTSAYDQAFFLQLGGDGGVYLFGQTLGDYPTTAGLYKSANGRQFIHKLDADLTRTQLATVFGSGRLVTDIVPTAFLVDRCDRVYVCGWGGRNNASGSGSSYLFANLGGSTAGLPTTPYAVQSQTDGADFYLAQFSAGLTTLSYGTFFGGNETEHVDGGTSRFDPRGVVYQAVCACFTGQGFPIPMGANYYTSSSGSPGTCNNAAFVLDFQPDLAYVGPPQTVCTNGPSPLVGTPAGGVWTGPSVSGSPALGYVFTPPGPGTYALTYTVTTGQCVSSATRQVTAVAPLPVSIGAGLLGTYCTTNNALLPQVPLVGTPAGGTFSGQGVVLAANGTDQVFDPNLVYAGSTTITYTYAIGCPGTATRQVQVIRANADADQTVCVGYSPVALVGYPVGGTWSGRGVSGSVAAGFVFTPTAALAGTVSLTYTRPAPDNSCAATDERRITVIDAANLVLTPLPSPLCVATTTRYPLTASLPGGYWSGRGVTQGTSGDYYFVPALAGVGTSTLVYSAGINTPCPTQKFLYVTVISTLVAVAPADTLLCPGTTAAFRLQGASPMGGTWVGPGVSGNTTAGFFFTPPVGFAGTAALSYTVASGGCTATTTRRVAVVPMPSLRPSWVPLACAEDRQVPLIVRFTDAGGNAATTWDFGDGSPTATGAVVQHTYQQAGHYQPRVRLRYLNTQCETTAPLASIEVINQAIPNIITPNGDKQNQYFELPPSCAPQLQLFTRWGQRVYETAVYHNDWDATGHPAGMYYYLLTYPDGRHVKGWLEVVK</sequence>
<dbReference type="InterPro" id="IPR000601">
    <property type="entry name" value="PKD_dom"/>
</dbReference>
<feature type="chain" id="PRO_5045157008" description="PKD domain-containing protein" evidence="2">
    <location>
        <begin position="19"/>
        <end position="1350"/>
    </location>
</feature>
<dbReference type="Proteomes" id="UP001501243">
    <property type="component" value="Unassembled WGS sequence"/>
</dbReference>
<dbReference type="PANTHER" id="PTHR35580">
    <property type="entry name" value="CELL SURFACE GLYCOPROTEIN (S-LAYER PROTEIN)-LIKE PROTEIN"/>
    <property type="match status" value="1"/>
</dbReference>
<organism evidence="4 5">
    <name type="scientific">Hymenobacter ginsengisoli</name>
    <dbReference type="NCBI Taxonomy" id="1051626"/>
    <lineage>
        <taxon>Bacteria</taxon>
        <taxon>Pseudomonadati</taxon>
        <taxon>Bacteroidota</taxon>
        <taxon>Cytophagia</taxon>
        <taxon>Cytophagales</taxon>
        <taxon>Hymenobacteraceae</taxon>
        <taxon>Hymenobacter</taxon>
    </lineage>
</organism>
<dbReference type="PROSITE" id="PS50093">
    <property type="entry name" value="PKD"/>
    <property type="match status" value="1"/>
</dbReference>
<name>A0ABP8Q321_9BACT</name>
<feature type="domain" description="PKD" evidence="3">
    <location>
        <begin position="1212"/>
        <end position="1246"/>
    </location>
</feature>
<dbReference type="InterPro" id="IPR052918">
    <property type="entry name" value="Motility_Chemotaxis_Reg"/>
</dbReference>
<feature type="compositionally biased region" description="Low complexity" evidence="1">
    <location>
        <begin position="91"/>
        <end position="103"/>
    </location>
</feature>
<dbReference type="Gene3D" id="2.60.40.10">
    <property type="entry name" value="Immunoglobulins"/>
    <property type="match status" value="1"/>
</dbReference>
<dbReference type="Pfam" id="PF00801">
    <property type="entry name" value="PKD"/>
    <property type="match status" value="1"/>
</dbReference>
<dbReference type="InterPro" id="IPR057708">
    <property type="entry name" value="DUF7948"/>
</dbReference>
<evidence type="ECO:0000313" key="5">
    <source>
        <dbReference type="Proteomes" id="UP001501243"/>
    </source>
</evidence>
<dbReference type="EMBL" id="BAABGQ010000005">
    <property type="protein sequence ID" value="GAA4496143.1"/>
    <property type="molecule type" value="Genomic_DNA"/>
</dbReference>
<dbReference type="RefSeq" id="WP_208132378.1">
    <property type="nucleotide sequence ID" value="NZ_BAABGQ010000005.1"/>
</dbReference>
<keyword evidence="5" id="KW-1185">Reference proteome</keyword>
<proteinExistence type="predicted"/>
<protein>
    <recommendedName>
        <fullName evidence="3">PKD domain-containing protein</fullName>
    </recommendedName>
</protein>
<gene>
    <name evidence="4" type="ORF">GCM10023172_08860</name>
</gene>
<accession>A0ABP8Q321</accession>
<dbReference type="PANTHER" id="PTHR35580:SF1">
    <property type="entry name" value="PHYTASE-LIKE DOMAIN-CONTAINING PROTEIN"/>
    <property type="match status" value="1"/>
</dbReference>
<dbReference type="InterPro" id="IPR035986">
    <property type="entry name" value="PKD_dom_sf"/>
</dbReference>
<feature type="region of interest" description="Disordered" evidence="1">
    <location>
        <begin position="81"/>
        <end position="103"/>
    </location>
</feature>
<evidence type="ECO:0000313" key="4">
    <source>
        <dbReference type="EMBL" id="GAA4496143.1"/>
    </source>
</evidence>
<evidence type="ECO:0000259" key="3">
    <source>
        <dbReference type="PROSITE" id="PS50093"/>
    </source>
</evidence>
<dbReference type="InterPro" id="IPR013783">
    <property type="entry name" value="Ig-like_fold"/>
</dbReference>
<evidence type="ECO:0000256" key="1">
    <source>
        <dbReference type="SAM" id="MobiDB-lite"/>
    </source>
</evidence>
<dbReference type="Pfam" id="PF25778">
    <property type="entry name" value="DUF7948"/>
    <property type="match status" value="1"/>
</dbReference>
<evidence type="ECO:0000256" key="2">
    <source>
        <dbReference type="SAM" id="SignalP"/>
    </source>
</evidence>
<dbReference type="SMART" id="SM00089">
    <property type="entry name" value="PKD"/>
    <property type="match status" value="2"/>
</dbReference>
<dbReference type="CDD" id="cd00146">
    <property type="entry name" value="PKD"/>
    <property type="match status" value="1"/>
</dbReference>